<reference evidence="2 3" key="1">
    <citation type="journal article" date="2012" name="J. Bacteriol.">
        <title>Genome sequence of Sphingobium indicum B90A, a hexachlorocyclohexane-degrading bacterium.</title>
        <authorList>
            <person name="Anand S."/>
            <person name="Sangwan N."/>
            <person name="Lata P."/>
            <person name="Kaur J."/>
            <person name="Dua A."/>
            <person name="Singh A.K."/>
            <person name="Verma M."/>
            <person name="Kaur J."/>
            <person name="Khurana J.P."/>
            <person name="Khurana P."/>
            <person name="Mathur S."/>
            <person name="Lal R."/>
        </authorList>
    </citation>
    <scope>NUCLEOTIDE SEQUENCE [LARGE SCALE GENOMIC DNA]</scope>
    <source>
        <strain evidence="3">DSM 16412 / CCM 7286 / MTCC 6364 / B90A</strain>
    </source>
</reference>
<keyword evidence="1" id="KW-1133">Transmembrane helix</keyword>
<keyword evidence="1" id="KW-0472">Membrane</keyword>
<dbReference type="AlphaFoldDB" id="A0A1L5BQW7"/>
<organism evidence="2 3">
    <name type="scientific">Sphingobium indicum (strain DSM 16412 / CCM 7286 / MTCC 6364 / B90A)</name>
    <dbReference type="NCBI Taxonomy" id="861109"/>
    <lineage>
        <taxon>Bacteria</taxon>
        <taxon>Pseudomonadati</taxon>
        <taxon>Pseudomonadota</taxon>
        <taxon>Alphaproteobacteria</taxon>
        <taxon>Sphingomonadales</taxon>
        <taxon>Sphingomonadaceae</taxon>
        <taxon>Sphingobium</taxon>
    </lineage>
</organism>
<sequence length="90" mass="9373">MDELDHLLSRLRDAPLDPRLGGLESRVMAEIARIRAIPSLGAMTFGIAAATALFIGIAGSAVSTRSADAKPLSPFDARLALAPSTLLSSQ</sequence>
<dbReference type="RefSeq" id="WP_007683370.1">
    <property type="nucleotide sequence ID" value="NZ_CP013070.1"/>
</dbReference>
<dbReference type="Proteomes" id="UP000004550">
    <property type="component" value="Chromosome"/>
</dbReference>
<evidence type="ECO:0000313" key="2">
    <source>
        <dbReference type="EMBL" id="APL95208.1"/>
    </source>
</evidence>
<dbReference type="EMBL" id="CP013070">
    <property type="protein sequence ID" value="APL95208.1"/>
    <property type="molecule type" value="Genomic_DNA"/>
</dbReference>
<evidence type="ECO:0000313" key="3">
    <source>
        <dbReference type="Proteomes" id="UP000004550"/>
    </source>
</evidence>
<accession>A0A1L5BQW7</accession>
<proteinExistence type="predicted"/>
<name>A0A1L5BQW7_SPHIB</name>
<dbReference type="KEGG" id="sinb:SIDU_12190"/>
<feature type="transmembrane region" description="Helical" evidence="1">
    <location>
        <begin position="40"/>
        <end position="62"/>
    </location>
</feature>
<keyword evidence="1" id="KW-0812">Transmembrane</keyword>
<gene>
    <name evidence="2" type="ORF">SIDU_12190</name>
</gene>
<evidence type="ECO:0000256" key="1">
    <source>
        <dbReference type="SAM" id="Phobius"/>
    </source>
</evidence>
<protein>
    <submittedName>
        <fullName evidence="2">Uncharacterized protein</fullName>
    </submittedName>
</protein>